<gene>
    <name evidence="1" type="ORF">METZ01_LOCUS504797</name>
</gene>
<proteinExistence type="predicted"/>
<dbReference type="SUPFAM" id="SSF53474">
    <property type="entry name" value="alpha/beta-Hydrolases"/>
    <property type="match status" value="1"/>
</dbReference>
<organism evidence="1">
    <name type="scientific">marine metagenome</name>
    <dbReference type="NCBI Taxonomy" id="408172"/>
    <lineage>
        <taxon>unclassified sequences</taxon>
        <taxon>metagenomes</taxon>
        <taxon>ecological metagenomes</taxon>
    </lineage>
</organism>
<dbReference type="AlphaFoldDB" id="A0A383E672"/>
<evidence type="ECO:0000313" key="1">
    <source>
        <dbReference type="EMBL" id="SVE51943.1"/>
    </source>
</evidence>
<protein>
    <recommendedName>
        <fullName evidence="2">Alpha/beta hydrolase fold-3 domain-containing protein</fullName>
    </recommendedName>
</protein>
<name>A0A383E672_9ZZZZ</name>
<dbReference type="Gene3D" id="3.40.50.1820">
    <property type="entry name" value="alpha/beta hydrolase"/>
    <property type="match status" value="1"/>
</dbReference>
<sequence>EGGTGQPQSSANESLRPLYAETASKCNVMKNPPLSDCPMMICAGADEPEGWIDQSLRYKRLCEAKGIYTKSQLVDDAHHFSLLDFATDRTHPFFKQIIRFIKS</sequence>
<feature type="non-terminal residue" evidence="1">
    <location>
        <position position="1"/>
    </location>
</feature>
<accession>A0A383E672</accession>
<evidence type="ECO:0008006" key="2">
    <source>
        <dbReference type="Google" id="ProtNLM"/>
    </source>
</evidence>
<dbReference type="InterPro" id="IPR029058">
    <property type="entry name" value="AB_hydrolase_fold"/>
</dbReference>
<reference evidence="1" key="1">
    <citation type="submission" date="2018-05" db="EMBL/GenBank/DDBJ databases">
        <authorList>
            <person name="Lanie J.A."/>
            <person name="Ng W.-L."/>
            <person name="Kazmierczak K.M."/>
            <person name="Andrzejewski T.M."/>
            <person name="Davidsen T.M."/>
            <person name="Wayne K.J."/>
            <person name="Tettelin H."/>
            <person name="Glass J.I."/>
            <person name="Rusch D."/>
            <person name="Podicherti R."/>
            <person name="Tsui H.-C.T."/>
            <person name="Winkler M.E."/>
        </authorList>
    </citation>
    <scope>NUCLEOTIDE SEQUENCE</scope>
</reference>
<dbReference type="EMBL" id="UINC01222951">
    <property type="protein sequence ID" value="SVE51943.1"/>
    <property type="molecule type" value="Genomic_DNA"/>
</dbReference>